<proteinExistence type="predicted"/>
<dbReference type="GeneID" id="107264627"/>
<feature type="domain" description="GCN5-related N-acetyltransferase Rv2170-like" evidence="1">
    <location>
        <begin position="212"/>
        <end position="296"/>
    </location>
</feature>
<dbReference type="KEGG" id="ccin:107264627"/>
<protein>
    <submittedName>
        <fullName evidence="3">Uncharacterized protein LOC107264627</fullName>
    </submittedName>
</protein>
<name>A0AAJ7BKS8_CEPCN</name>
<dbReference type="InterPro" id="IPR016181">
    <property type="entry name" value="Acyl_CoA_acyltransferase"/>
</dbReference>
<dbReference type="Gene3D" id="3.40.630.30">
    <property type="match status" value="2"/>
</dbReference>
<keyword evidence="2" id="KW-1185">Reference proteome</keyword>
<dbReference type="GO" id="GO:0016747">
    <property type="term" value="F:acyltransferase activity, transferring groups other than amino-acyl groups"/>
    <property type="evidence" value="ECO:0007669"/>
    <property type="project" value="InterPro"/>
</dbReference>
<gene>
    <name evidence="3" type="primary">LOC107264627</name>
</gene>
<dbReference type="InterPro" id="IPR013653">
    <property type="entry name" value="GCN5-like_dom"/>
</dbReference>
<dbReference type="PANTHER" id="PTHR20958:SF6">
    <property type="entry name" value="GLYCINE N-ACYLTRANSFERASE-LIKE PROTEIN"/>
    <property type="match status" value="1"/>
</dbReference>
<reference evidence="3" key="1">
    <citation type="submission" date="2025-08" db="UniProtKB">
        <authorList>
            <consortium name="RefSeq"/>
        </authorList>
    </citation>
    <scope>IDENTIFICATION</scope>
</reference>
<sequence>MSNELHFQLVIAMSDILNPLPLEEWPLLRDIIKLESPAYTSYCNWISNAIIWKTKDPQVNLQIYCPHGKYNSGTFVGIFDHSLYNVVVFAFKSQGEILRKALRETRRLDFGKIIYFAFVLDDILPYLIGLLSDLKESRGAEILERIVGNYYYKSAKDAAAAEIRVPDECYLRPLKESDVAYIHSQWPHRDERNPETTLNYLKNLVIFNDECLGLCLKEDDTLVSWALVNDFHALAAVQTRKDYMRRGYAKLVSLAVAKCLGKQGFDSVLSILVGNTSSEKMFTSIGYQKITGSTWLIAKLCGNSEQ</sequence>
<accession>A0AAJ7BKS8</accession>
<dbReference type="RefSeq" id="XP_015588573.1">
    <property type="nucleotide sequence ID" value="XM_015733087.2"/>
</dbReference>
<evidence type="ECO:0000259" key="1">
    <source>
        <dbReference type="Pfam" id="PF08445"/>
    </source>
</evidence>
<organism evidence="2 3">
    <name type="scientific">Cephus cinctus</name>
    <name type="common">Wheat stem sawfly</name>
    <dbReference type="NCBI Taxonomy" id="211228"/>
    <lineage>
        <taxon>Eukaryota</taxon>
        <taxon>Metazoa</taxon>
        <taxon>Ecdysozoa</taxon>
        <taxon>Arthropoda</taxon>
        <taxon>Hexapoda</taxon>
        <taxon>Insecta</taxon>
        <taxon>Pterygota</taxon>
        <taxon>Neoptera</taxon>
        <taxon>Endopterygota</taxon>
        <taxon>Hymenoptera</taxon>
        <taxon>Cephoidea</taxon>
        <taxon>Cephidae</taxon>
        <taxon>Cephus</taxon>
    </lineage>
</organism>
<dbReference type="InterPro" id="IPR053225">
    <property type="entry name" value="Acyl-CoA_N-acyltransferase"/>
</dbReference>
<dbReference type="Proteomes" id="UP000694920">
    <property type="component" value="Unplaced"/>
</dbReference>
<dbReference type="PANTHER" id="PTHR20958">
    <property type="entry name" value="GLYCINE N-ACYLTRANSFERASE-LIKE PROTEIN"/>
    <property type="match status" value="1"/>
</dbReference>
<dbReference type="Pfam" id="PF08445">
    <property type="entry name" value="FR47"/>
    <property type="match status" value="1"/>
</dbReference>
<dbReference type="SUPFAM" id="SSF55729">
    <property type="entry name" value="Acyl-CoA N-acyltransferases (Nat)"/>
    <property type="match status" value="1"/>
</dbReference>
<evidence type="ECO:0000313" key="2">
    <source>
        <dbReference type="Proteomes" id="UP000694920"/>
    </source>
</evidence>
<evidence type="ECO:0000313" key="3">
    <source>
        <dbReference type="RefSeq" id="XP_015588573.1"/>
    </source>
</evidence>
<dbReference type="AlphaFoldDB" id="A0AAJ7BKS8"/>